<gene>
    <name evidence="1" type="ORF">ACFFGX_18610</name>
</gene>
<dbReference type="Pfam" id="PF13489">
    <property type="entry name" value="Methyltransf_23"/>
    <property type="match status" value="1"/>
</dbReference>
<comment type="caution">
    <text evidence="1">The sequence shown here is derived from an EMBL/GenBank/DDBJ whole genome shotgun (WGS) entry which is preliminary data.</text>
</comment>
<keyword evidence="2" id="KW-1185">Reference proteome</keyword>
<sequence>MHDVEEVSEGVFKLRDKNVGPDVIEYDGGRLYRFMDGFYVRREHLDEMSPAEVSSLCRARLGVPQSINPVNKEVKENFRLLTRRLGARNILEIGAGRHPLFESAPTGTFYALADADEEVRGGLTEPNEFNEFSESAPDLKYRDGQFDLIVAVFVFQFPFYPAQISEVARCLAQDGVLVANVYRRRIESRIILKEQFLSSGLNVKSISDPKKLCRDHEYWVIGRTQENIDECVKLLLELIG</sequence>
<protein>
    <submittedName>
        <fullName evidence="1">Methyltransferase domain-containing protein</fullName>
    </submittedName>
</protein>
<dbReference type="InterPro" id="IPR029063">
    <property type="entry name" value="SAM-dependent_MTases_sf"/>
</dbReference>
<dbReference type="GO" id="GO:0008168">
    <property type="term" value="F:methyltransferase activity"/>
    <property type="evidence" value="ECO:0007669"/>
    <property type="project" value="UniProtKB-KW"/>
</dbReference>
<dbReference type="RefSeq" id="WP_376948245.1">
    <property type="nucleotide sequence ID" value="NZ_CP171449.1"/>
</dbReference>
<dbReference type="Gene3D" id="3.40.50.150">
    <property type="entry name" value="Vaccinia Virus protein VP39"/>
    <property type="match status" value="1"/>
</dbReference>
<accession>A0ABV6SPL3</accession>
<dbReference type="GO" id="GO:0032259">
    <property type="term" value="P:methylation"/>
    <property type="evidence" value="ECO:0007669"/>
    <property type="project" value="UniProtKB-KW"/>
</dbReference>
<keyword evidence="1" id="KW-0489">Methyltransferase</keyword>
<reference evidence="1 2" key="1">
    <citation type="submission" date="2024-09" db="EMBL/GenBank/DDBJ databases">
        <authorList>
            <person name="Sun Q."/>
            <person name="Mori K."/>
        </authorList>
    </citation>
    <scope>NUCLEOTIDE SEQUENCE [LARGE SCALE GENOMIC DNA]</scope>
    <source>
        <strain evidence="1 2">NCAIM B.01794</strain>
    </source>
</reference>
<evidence type="ECO:0000313" key="1">
    <source>
        <dbReference type="EMBL" id="MFC0711474.1"/>
    </source>
</evidence>
<dbReference type="SUPFAM" id="SSF53335">
    <property type="entry name" value="S-adenosyl-L-methionine-dependent methyltransferases"/>
    <property type="match status" value="1"/>
</dbReference>
<organism evidence="1 2">
    <name type="scientific">Azorhizophilus paspali</name>
    <name type="common">Azotobacter paspali</name>
    <dbReference type="NCBI Taxonomy" id="69963"/>
    <lineage>
        <taxon>Bacteria</taxon>
        <taxon>Pseudomonadati</taxon>
        <taxon>Pseudomonadota</taxon>
        <taxon>Gammaproteobacteria</taxon>
        <taxon>Pseudomonadales</taxon>
        <taxon>Pseudomonadaceae</taxon>
        <taxon>Azorhizophilus</taxon>
    </lineage>
</organism>
<proteinExistence type="predicted"/>
<evidence type="ECO:0000313" key="2">
    <source>
        <dbReference type="Proteomes" id="UP001589891"/>
    </source>
</evidence>
<name>A0ABV6SPL3_AZOPA</name>
<keyword evidence="1" id="KW-0808">Transferase</keyword>
<dbReference type="Proteomes" id="UP001589891">
    <property type="component" value="Unassembled WGS sequence"/>
</dbReference>
<dbReference type="EMBL" id="JBHLSS010000118">
    <property type="protein sequence ID" value="MFC0711474.1"/>
    <property type="molecule type" value="Genomic_DNA"/>
</dbReference>